<name>A0A5C6RZH6_9BACT</name>
<accession>A0A5C6RZH6</accession>
<reference evidence="1 2" key="1">
    <citation type="submission" date="2019-08" db="EMBL/GenBank/DDBJ databases">
        <title>Genome of Phaeodactylibacter luteus.</title>
        <authorList>
            <person name="Bowman J.P."/>
        </authorList>
    </citation>
    <scope>NUCLEOTIDE SEQUENCE [LARGE SCALE GENOMIC DNA]</scope>
    <source>
        <strain evidence="1 2">KCTC 42180</strain>
    </source>
</reference>
<organism evidence="1 2">
    <name type="scientific">Phaeodactylibacter luteus</name>
    <dbReference type="NCBI Taxonomy" id="1564516"/>
    <lineage>
        <taxon>Bacteria</taxon>
        <taxon>Pseudomonadati</taxon>
        <taxon>Bacteroidota</taxon>
        <taxon>Saprospiria</taxon>
        <taxon>Saprospirales</taxon>
        <taxon>Haliscomenobacteraceae</taxon>
        <taxon>Phaeodactylibacter</taxon>
    </lineage>
</organism>
<gene>
    <name evidence="1" type="ORF">FRY97_03995</name>
</gene>
<comment type="caution">
    <text evidence="1">The sequence shown here is derived from an EMBL/GenBank/DDBJ whole genome shotgun (WGS) entry which is preliminary data.</text>
</comment>
<dbReference type="RefSeq" id="WP_147166144.1">
    <property type="nucleotide sequence ID" value="NZ_VOOR01000006.1"/>
</dbReference>
<sequence>MPTTTLQAAANLSCSCPQGAISLEGGQERSPLIIAFPNLPTLHYLLKTAGGRRLYALKQYAPYLSNPLQVHLEGRLLVAKTESGQWHIEWWPVGKALLRLIGYSLRERVGILSF</sequence>
<protein>
    <submittedName>
        <fullName evidence="1">Uncharacterized protein</fullName>
    </submittedName>
</protein>
<evidence type="ECO:0000313" key="1">
    <source>
        <dbReference type="EMBL" id="TXB67563.1"/>
    </source>
</evidence>
<dbReference type="EMBL" id="VOOR01000006">
    <property type="protein sequence ID" value="TXB67563.1"/>
    <property type="molecule type" value="Genomic_DNA"/>
</dbReference>
<keyword evidence="2" id="KW-1185">Reference proteome</keyword>
<dbReference type="Proteomes" id="UP000321580">
    <property type="component" value="Unassembled WGS sequence"/>
</dbReference>
<evidence type="ECO:0000313" key="2">
    <source>
        <dbReference type="Proteomes" id="UP000321580"/>
    </source>
</evidence>
<dbReference type="AlphaFoldDB" id="A0A5C6RZH6"/>
<proteinExistence type="predicted"/>